<keyword evidence="13" id="KW-1185">Reference proteome</keyword>
<keyword evidence="4" id="KW-0813">Transport</keyword>
<feature type="transmembrane region" description="Helical" evidence="10">
    <location>
        <begin position="341"/>
        <end position="367"/>
    </location>
</feature>
<evidence type="ECO:0000313" key="12">
    <source>
        <dbReference type="EMBL" id="KNF08338.1"/>
    </source>
</evidence>
<feature type="transmembrane region" description="Helical" evidence="10">
    <location>
        <begin position="172"/>
        <end position="191"/>
    </location>
</feature>
<dbReference type="RefSeq" id="WP_050355437.1">
    <property type="nucleotide sequence ID" value="NZ_LGSS01000008.1"/>
</dbReference>
<reference evidence="13" key="1">
    <citation type="submission" date="2015-07" db="EMBL/GenBank/DDBJ databases">
        <title>Draft genome sequence of the purine-degrading Gottschalkia purinilyticum DSM 1384 (formerly Clostridium purinilyticum).</title>
        <authorList>
            <person name="Poehlein A."/>
            <person name="Schiel-Bengelsdorf B."/>
            <person name="Bengelsdorf F.R."/>
            <person name="Daniel R."/>
            <person name="Duerre P."/>
        </authorList>
    </citation>
    <scope>NUCLEOTIDE SEQUENCE [LARGE SCALE GENOMIC DNA]</scope>
    <source>
        <strain evidence="13">DSM 1384</strain>
    </source>
</reference>
<keyword evidence="7" id="KW-0059">Arsenical resistance</keyword>
<evidence type="ECO:0000256" key="5">
    <source>
        <dbReference type="ARBA" id="ARBA00022475"/>
    </source>
</evidence>
<dbReference type="InterPro" id="IPR000802">
    <property type="entry name" value="Arsenical_pump_ArsB"/>
</dbReference>
<dbReference type="Pfam" id="PF03600">
    <property type="entry name" value="CitMHS"/>
    <property type="match status" value="1"/>
</dbReference>
<evidence type="ECO:0000259" key="11">
    <source>
        <dbReference type="Pfam" id="PF03600"/>
    </source>
</evidence>
<feature type="transmembrane region" description="Helical" evidence="10">
    <location>
        <begin position="134"/>
        <end position="152"/>
    </location>
</feature>
<comment type="caution">
    <text evidence="12">The sequence shown here is derived from an EMBL/GenBank/DDBJ whole genome shotgun (WGS) entry which is preliminary data.</text>
</comment>
<sequence>MIKAIIIFIITYILISGKRLNRIKIGRQAGVLLGTVLMVISRVIKPEQVYQLVNWDTILLLLGMMIIIEHLAEAEFFTLVARWVHSKNLSSKKLLALLVFGTGILAAFLVNDIVCIFFTPLLLIMIKERNLPPLPFLLGLATSTNIGGVIAFTGNPQNMIIGNLSGISYGKFFILMLPIGILGLIANYLILLRMYNKDMSIDVKNIELGEKPKAKPLLKRSLFVTFLVIIGFFIFKNIAWVAISGATLLFVISNRNETTLLKKLDWNLLLFFSGLFVVIGGLQVSGVTTAILSKTSSFLEDGFLNFFSFGILSILGSNLFANVPYVLVVAESIQKLADPTLMWFTLAFTSTIAGNLTILGAIANVIVVERARGICNISFWDFFKFGLPCTLINFIIGMLFLWGYHLIGWI</sequence>
<evidence type="ECO:0000313" key="13">
    <source>
        <dbReference type="Proteomes" id="UP000037267"/>
    </source>
</evidence>
<dbReference type="GO" id="GO:0015105">
    <property type="term" value="F:arsenite transmembrane transporter activity"/>
    <property type="evidence" value="ECO:0007669"/>
    <property type="project" value="InterPro"/>
</dbReference>
<comment type="subcellular location">
    <subcellularLocation>
        <location evidence="1">Cell membrane</location>
        <topology evidence="1">Multi-pass membrane protein</topology>
    </subcellularLocation>
</comment>
<keyword evidence="5" id="KW-1003">Cell membrane</keyword>
<evidence type="ECO:0000256" key="9">
    <source>
        <dbReference type="ARBA" id="ARBA00023136"/>
    </source>
</evidence>
<protein>
    <submittedName>
        <fullName evidence="12">Na+/H+ antiporter NhaD and like arsenite permease</fullName>
    </submittedName>
</protein>
<feature type="transmembrane region" description="Helical" evidence="10">
    <location>
        <begin position="57"/>
        <end position="83"/>
    </location>
</feature>
<dbReference type="EMBL" id="LGSS01000008">
    <property type="protein sequence ID" value="KNF08338.1"/>
    <property type="molecule type" value="Genomic_DNA"/>
</dbReference>
<dbReference type="InterPro" id="IPR004680">
    <property type="entry name" value="Cit_transptr-like_dom"/>
</dbReference>
<dbReference type="PANTHER" id="PTHR43302">
    <property type="entry name" value="TRANSPORTER ARSB-RELATED"/>
    <property type="match status" value="1"/>
</dbReference>
<keyword evidence="9 10" id="KW-0472">Membrane</keyword>
<proteinExistence type="inferred from homology"/>
<feature type="transmembrane region" description="Helical" evidence="10">
    <location>
        <begin position="222"/>
        <end position="250"/>
    </location>
</feature>
<dbReference type="GO" id="GO:0046685">
    <property type="term" value="P:response to arsenic-containing substance"/>
    <property type="evidence" value="ECO:0007669"/>
    <property type="project" value="UniProtKB-KW"/>
</dbReference>
<feature type="transmembrane region" description="Helical" evidence="10">
    <location>
        <begin position="379"/>
        <end position="404"/>
    </location>
</feature>
<comment type="similarity">
    <text evidence="2">Belongs to the ArsB family.</text>
</comment>
<keyword evidence="6 10" id="KW-0812">Transmembrane</keyword>
<evidence type="ECO:0000256" key="8">
    <source>
        <dbReference type="ARBA" id="ARBA00022989"/>
    </source>
</evidence>
<evidence type="ECO:0000256" key="7">
    <source>
        <dbReference type="ARBA" id="ARBA00022849"/>
    </source>
</evidence>
<evidence type="ECO:0000256" key="4">
    <source>
        <dbReference type="ARBA" id="ARBA00022448"/>
    </source>
</evidence>
<dbReference type="AlphaFoldDB" id="A0A0L0W9V4"/>
<feature type="transmembrane region" description="Helical" evidence="10">
    <location>
        <begin position="303"/>
        <end position="321"/>
    </location>
</feature>
<evidence type="ECO:0000256" key="1">
    <source>
        <dbReference type="ARBA" id="ARBA00004651"/>
    </source>
</evidence>
<gene>
    <name evidence="12" type="ORF">CLPU_8c01030</name>
</gene>
<keyword evidence="8 10" id="KW-1133">Transmembrane helix</keyword>
<evidence type="ECO:0000256" key="6">
    <source>
        <dbReference type="ARBA" id="ARBA00022692"/>
    </source>
</evidence>
<comment type="similarity">
    <text evidence="3">Belongs to the CitM (TC 2.A.11) transporter family.</text>
</comment>
<organism evidence="12 13">
    <name type="scientific">Gottschalkia purinilytica</name>
    <name type="common">Clostridium purinilyticum</name>
    <dbReference type="NCBI Taxonomy" id="1503"/>
    <lineage>
        <taxon>Bacteria</taxon>
        <taxon>Bacillati</taxon>
        <taxon>Bacillota</taxon>
        <taxon>Tissierellia</taxon>
        <taxon>Tissierellales</taxon>
        <taxon>Gottschalkiaceae</taxon>
        <taxon>Gottschalkia</taxon>
    </lineage>
</organism>
<name>A0A0L0W9V4_GOTPU</name>
<feature type="domain" description="Citrate transporter-like" evidence="11">
    <location>
        <begin position="19"/>
        <end position="353"/>
    </location>
</feature>
<evidence type="ECO:0000256" key="10">
    <source>
        <dbReference type="SAM" id="Phobius"/>
    </source>
</evidence>
<feature type="transmembrane region" description="Helical" evidence="10">
    <location>
        <begin position="95"/>
        <end position="122"/>
    </location>
</feature>
<dbReference type="PRINTS" id="PR00758">
    <property type="entry name" value="ARSENICPUMP"/>
</dbReference>
<accession>A0A0L0W9V4</accession>
<dbReference type="PANTHER" id="PTHR43302:SF5">
    <property type="entry name" value="TRANSPORTER ARSB-RELATED"/>
    <property type="match status" value="1"/>
</dbReference>
<dbReference type="STRING" id="1503.CLPU_8c01030"/>
<dbReference type="OrthoDB" id="9765532at2"/>
<dbReference type="Proteomes" id="UP000037267">
    <property type="component" value="Unassembled WGS sequence"/>
</dbReference>
<evidence type="ECO:0000256" key="3">
    <source>
        <dbReference type="ARBA" id="ARBA00009843"/>
    </source>
</evidence>
<feature type="transmembrane region" description="Helical" evidence="10">
    <location>
        <begin position="270"/>
        <end position="291"/>
    </location>
</feature>
<dbReference type="GO" id="GO:0005886">
    <property type="term" value="C:plasma membrane"/>
    <property type="evidence" value="ECO:0007669"/>
    <property type="project" value="UniProtKB-SubCell"/>
</dbReference>
<evidence type="ECO:0000256" key="2">
    <source>
        <dbReference type="ARBA" id="ARBA00006433"/>
    </source>
</evidence>